<dbReference type="AlphaFoldDB" id="A0A238ZZ81"/>
<reference evidence="3" key="1">
    <citation type="submission" date="2017-06" db="EMBL/GenBank/DDBJ databases">
        <authorList>
            <person name="Varghese N."/>
            <person name="Submissions S."/>
        </authorList>
    </citation>
    <scope>NUCLEOTIDE SEQUENCE [LARGE SCALE GENOMIC DNA]</scope>
    <source>
        <strain evidence="3">DSM 22348</strain>
    </source>
</reference>
<dbReference type="OrthoDB" id="7056038at2"/>
<dbReference type="RefSeq" id="WP_052419395.1">
    <property type="nucleotide sequence ID" value="NZ_FZOL01000001.1"/>
</dbReference>
<feature type="compositionally biased region" description="Low complexity" evidence="1">
    <location>
        <begin position="883"/>
        <end position="892"/>
    </location>
</feature>
<dbReference type="InterPro" id="IPR022385">
    <property type="entry name" value="Rhs_assc_core"/>
</dbReference>
<dbReference type="Gene3D" id="2.180.10.10">
    <property type="entry name" value="RHS repeat-associated core"/>
    <property type="match status" value="1"/>
</dbReference>
<protein>
    <submittedName>
        <fullName evidence="2">Insecticidal toxin complex protein TccC</fullName>
    </submittedName>
</protein>
<accession>A0A238ZZ81</accession>
<name>A0A238ZZ81_9PSED</name>
<dbReference type="PANTHER" id="PTHR32305:SF15">
    <property type="entry name" value="PROTEIN RHSA-RELATED"/>
    <property type="match status" value="1"/>
</dbReference>
<dbReference type="NCBIfam" id="TIGR03696">
    <property type="entry name" value="Rhs_assc_core"/>
    <property type="match status" value="1"/>
</dbReference>
<feature type="region of interest" description="Disordered" evidence="1">
    <location>
        <begin position="873"/>
        <end position="917"/>
    </location>
</feature>
<evidence type="ECO:0000313" key="2">
    <source>
        <dbReference type="EMBL" id="SNR88697.1"/>
    </source>
</evidence>
<dbReference type="EMBL" id="FZOL01000001">
    <property type="protein sequence ID" value="SNR88697.1"/>
    <property type="molecule type" value="Genomic_DNA"/>
</dbReference>
<dbReference type="STRING" id="1215104.GCA_000730585_03991"/>
<dbReference type="PANTHER" id="PTHR32305">
    <property type="match status" value="1"/>
</dbReference>
<proteinExistence type="predicted"/>
<dbReference type="Proteomes" id="UP000198407">
    <property type="component" value="Unassembled WGS sequence"/>
</dbReference>
<evidence type="ECO:0000256" key="1">
    <source>
        <dbReference type="SAM" id="MobiDB-lite"/>
    </source>
</evidence>
<keyword evidence="3" id="KW-1185">Reference proteome</keyword>
<gene>
    <name evidence="2" type="ORF">SAMN05444352_10184</name>
</gene>
<evidence type="ECO:0000313" key="3">
    <source>
        <dbReference type="Proteomes" id="UP000198407"/>
    </source>
</evidence>
<sequence>MTAPASPHTATPTLAAVDPRGLALRSVGYCRASSEQTPAARVERYAYNAAGQRQTSWDPRLWAQGSAANLKQVHGLSGRLLLNDSVDAGWSLRLLAESTLPVLAWDARGSRRRLGYDERLRPVEIAETPVQGGEKVSERYEYAGADSGFTAHNQCGRLLRHDDPGGTLHLRGYALGGALCRQTRHFLQALDAVDWPIAAAERDALLEPGDGFSSHETHDATSQLISRTDARGNQTLFSHTLDARPGPIALRQAGASTATPLLTRVTYDAWGQVEQQTAGNGVLSHYTRDPASGRLLRLQHGVPGLPALQDLHYQHDPRGNLVEIVDAAMPVRHFANQRIEPRCTYSYDSLYQLVEASGHEFADTVPGPGLPPLQPLPVDPTRQRNYRQYYDYDAAGNLVRLRHVGEHCYTRGMQVASDSNRALPIAPARADFDSAFDAAGNLLGLLPGQDLTWNPRNQLERIRPVTREQAPDDEECYRYDSTGQRLRKTTRRLASGRTLLAEVRYLPGLELRSDDASGERLQVMRCGVAEVLHWEQGLPSRLANDQQRYPLRDHLGSHNLELDAQATLLTHEIHYPFGGTAWWAAANSSQARCKWRRHAAREMDASGLYYYGQRYYAPWLQRWISPDPAGPVDGLNLYRMVGNDPLNFGDHQGKVKIPVDILLVDVLDPISESIGTGWYEELRWEAGSHGFMPSRTVYSRGMAPLGSAEAQWSLSDEGSAVALFRDQQGSLRLFANTFHQHMGIQPDMGLPLFAGLIQRGGDGQVVFSNHSGHYKPPAAVAEVTALLNELAPTAALRYAPIAESADFATRPRLDQVTGPEAYADLVKAFRADKSRLIDYLKSNELWDAARAEHQDNEVLNVLFDMADHGLSADQVHQRRRAEAQTAATSATPRRQRPRPSNPPPPSRQSAVVPRRSGGFFDVLRKCVGR</sequence>
<organism evidence="2 3">
    <name type="scientific">Pseudomonas japonica</name>
    <dbReference type="NCBI Taxonomy" id="256466"/>
    <lineage>
        <taxon>Bacteria</taxon>
        <taxon>Pseudomonadati</taxon>
        <taxon>Pseudomonadota</taxon>
        <taxon>Gammaproteobacteria</taxon>
        <taxon>Pseudomonadales</taxon>
        <taxon>Pseudomonadaceae</taxon>
        <taxon>Pseudomonas</taxon>
    </lineage>
</organism>
<dbReference type="InterPro" id="IPR050708">
    <property type="entry name" value="T6SS_VgrG/RHS"/>
</dbReference>